<evidence type="ECO:0000259" key="2">
    <source>
        <dbReference type="Pfam" id="PF12776"/>
    </source>
</evidence>
<feature type="region of interest" description="Disordered" evidence="1">
    <location>
        <begin position="21"/>
        <end position="53"/>
    </location>
</feature>
<proteinExistence type="predicted"/>
<name>A0A8H6Z4C0_9AGAR</name>
<sequence>MPSACRLTAVTPALHQLTDLCMPSKRKNTAPDPTATQPDPAAAQPPTAGKGRVRWSSADDTIIVATLMAAKANGLQADSGWKPVDWQQPPEDIEELKKDFKDVQGLRDLSRFGWDDGLRMVTATDAVWDNPLKRHTEHERWRTLSFPLYDDILHLVDEIIATGAGAFHADSTAASDPSTLLEAPATPPGNDKDVEIVMIPVVDPDDDLAPSSPICPRMRKRAASSSPSATTSTATKKPRQRNAAAVNEVAAAMRSVTAALAFDGSPHGRMRQAAVHRLQEDGDFSSDEESSVMLLFSRDKDASISSTFLAAEPKSRRTAFLRKVLAANEKDI</sequence>
<dbReference type="EMBL" id="JACAZI010000001">
    <property type="protein sequence ID" value="KAF7372083.1"/>
    <property type="molecule type" value="Genomic_DNA"/>
</dbReference>
<feature type="compositionally biased region" description="Low complexity" evidence="1">
    <location>
        <begin position="30"/>
        <end position="48"/>
    </location>
</feature>
<feature type="domain" description="Myb/SANT-like" evidence="2">
    <location>
        <begin position="94"/>
        <end position="130"/>
    </location>
</feature>
<evidence type="ECO:0000313" key="3">
    <source>
        <dbReference type="EMBL" id="KAF7372083.1"/>
    </source>
</evidence>
<dbReference type="OrthoDB" id="76215at2759"/>
<gene>
    <name evidence="3" type="ORF">MVEN_00066600</name>
</gene>
<evidence type="ECO:0000313" key="4">
    <source>
        <dbReference type="Proteomes" id="UP000620124"/>
    </source>
</evidence>
<dbReference type="InterPro" id="IPR024752">
    <property type="entry name" value="Myb/SANT-like_dom"/>
</dbReference>
<reference evidence="3" key="1">
    <citation type="submission" date="2020-05" db="EMBL/GenBank/DDBJ databases">
        <title>Mycena genomes resolve the evolution of fungal bioluminescence.</title>
        <authorList>
            <person name="Tsai I.J."/>
        </authorList>
    </citation>
    <scope>NUCLEOTIDE SEQUENCE</scope>
    <source>
        <strain evidence="3">CCC161011</strain>
    </source>
</reference>
<dbReference type="Proteomes" id="UP000620124">
    <property type="component" value="Unassembled WGS sequence"/>
</dbReference>
<feature type="compositionally biased region" description="Low complexity" evidence="1">
    <location>
        <begin position="223"/>
        <end position="235"/>
    </location>
</feature>
<feature type="region of interest" description="Disordered" evidence="1">
    <location>
        <begin position="207"/>
        <end position="242"/>
    </location>
</feature>
<dbReference type="PANTHER" id="PTHR46929">
    <property type="entry name" value="EXPRESSED PROTEIN"/>
    <property type="match status" value="1"/>
</dbReference>
<dbReference type="Pfam" id="PF12776">
    <property type="entry name" value="Myb_DNA-bind_3"/>
    <property type="match status" value="1"/>
</dbReference>
<accession>A0A8H6Z4C0</accession>
<keyword evidence="4" id="KW-1185">Reference proteome</keyword>
<dbReference type="AlphaFoldDB" id="A0A8H6Z4C0"/>
<protein>
    <recommendedName>
        <fullName evidence="2">Myb/SANT-like domain-containing protein</fullName>
    </recommendedName>
</protein>
<organism evidence="3 4">
    <name type="scientific">Mycena venus</name>
    <dbReference type="NCBI Taxonomy" id="2733690"/>
    <lineage>
        <taxon>Eukaryota</taxon>
        <taxon>Fungi</taxon>
        <taxon>Dikarya</taxon>
        <taxon>Basidiomycota</taxon>
        <taxon>Agaricomycotina</taxon>
        <taxon>Agaricomycetes</taxon>
        <taxon>Agaricomycetidae</taxon>
        <taxon>Agaricales</taxon>
        <taxon>Marasmiineae</taxon>
        <taxon>Mycenaceae</taxon>
        <taxon>Mycena</taxon>
    </lineage>
</organism>
<comment type="caution">
    <text evidence="3">The sequence shown here is derived from an EMBL/GenBank/DDBJ whole genome shotgun (WGS) entry which is preliminary data.</text>
</comment>
<evidence type="ECO:0000256" key="1">
    <source>
        <dbReference type="SAM" id="MobiDB-lite"/>
    </source>
</evidence>
<dbReference type="PANTHER" id="PTHR46929:SF3">
    <property type="entry name" value="MYB_SANT-LIKE DOMAIN-CONTAINING PROTEIN"/>
    <property type="match status" value="1"/>
</dbReference>